<gene>
    <name evidence="1" type="ORF">GCM10011348_29660</name>
</gene>
<sequence length="40" mass="4274">MLVKADATTPVDRLQAVLKQIRAAGLMKVSLATRPQDAPV</sequence>
<reference evidence="1 2" key="1">
    <citation type="journal article" date="2014" name="Int. J. Syst. Evol. Microbiol.">
        <title>Complete genome sequence of Corynebacterium casei LMG S-19264T (=DSM 44701T), isolated from a smear-ripened cheese.</title>
        <authorList>
            <consortium name="US DOE Joint Genome Institute (JGI-PGF)"/>
            <person name="Walter F."/>
            <person name="Albersmeier A."/>
            <person name="Kalinowski J."/>
            <person name="Ruckert C."/>
        </authorList>
    </citation>
    <scope>NUCLEOTIDE SEQUENCE [LARGE SCALE GENOMIC DNA]</scope>
    <source>
        <strain evidence="1 2">CGMCC 1.7286</strain>
    </source>
</reference>
<evidence type="ECO:0000313" key="1">
    <source>
        <dbReference type="EMBL" id="GGO84130.1"/>
    </source>
</evidence>
<proteinExistence type="predicted"/>
<dbReference type="EMBL" id="BMLT01000007">
    <property type="protein sequence ID" value="GGO84130.1"/>
    <property type="molecule type" value="Genomic_DNA"/>
</dbReference>
<keyword evidence="2" id="KW-1185">Reference proteome</keyword>
<accession>A0A917ZIN9</accession>
<name>A0A917ZIN9_9GAMM</name>
<comment type="caution">
    <text evidence="1">The sequence shown here is derived from an EMBL/GenBank/DDBJ whole genome shotgun (WGS) entry which is preliminary data.</text>
</comment>
<dbReference type="AlphaFoldDB" id="A0A917ZIN9"/>
<evidence type="ECO:0000313" key="2">
    <source>
        <dbReference type="Proteomes" id="UP000599578"/>
    </source>
</evidence>
<protein>
    <submittedName>
        <fullName evidence="1">Uncharacterized protein</fullName>
    </submittedName>
</protein>
<dbReference type="Proteomes" id="UP000599578">
    <property type="component" value="Unassembled WGS sequence"/>
</dbReference>
<organism evidence="1 2">
    <name type="scientific">Marinobacterium nitratireducens</name>
    <dbReference type="NCBI Taxonomy" id="518897"/>
    <lineage>
        <taxon>Bacteria</taxon>
        <taxon>Pseudomonadati</taxon>
        <taxon>Pseudomonadota</taxon>
        <taxon>Gammaproteobacteria</taxon>
        <taxon>Oceanospirillales</taxon>
        <taxon>Oceanospirillaceae</taxon>
        <taxon>Marinobacterium</taxon>
    </lineage>
</organism>